<dbReference type="GO" id="GO:0019546">
    <property type="term" value="P:L-arginine deiminase pathway"/>
    <property type="evidence" value="ECO:0007669"/>
    <property type="project" value="TreeGrafter"/>
</dbReference>
<dbReference type="GO" id="GO:0005829">
    <property type="term" value="C:cytosol"/>
    <property type="evidence" value="ECO:0007669"/>
    <property type="project" value="TreeGrafter"/>
</dbReference>
<sequence length="322" mass="34742">MARKKIVVALGGNAILTDDPSAQGQKAALQSTAQQLVALVQRGDDLVITHGNGPQVGNLLLQNLAADSADNPAFELDSLVAMTQGSIGYWLQNAMRNELNQLRLDKVVSTLVTQVLVDRDDPAFQDPSKPIGPYYTEDQAQAKMAQSSAIFKEDAGRGWRKVVASPTPLAINEIETIRKLVDDQHIVIASGGGGIPVVQGHDRTFHGVEAVVDKDEASQSLASALEADLFLVLTGVDHVYINFNKEDQERLDQVSYAELEKHMADGQFAAGSMQPKVQACMDFVKANPNSQAVITSLDNLENFLNGGSGTLIQYEAKEFLEA</sequence>
<dbReference type="GO" id="GO:0008804">
    <property type="term" value="F:carbamate kinase activity"/>
    <property type="evidence" value="ECO:0007669"/>
    <property type="project" value="UniProtKB-UniRule"/>
</dbReference>
<keyword evidence="5 9" id="KW-0808">Transferase</keyword>
<organism evidence="11 12">
    <name type="scientific">Alloiococcus otitis ATCC 51267</name>
    <dbReference type="NCBI Taxonomy" id="883081"/>
    <lineage>
        <taxon>Bacteria</taxon>
        <taxon>Bacillati</taxon>
        <taxon>Bacillota</taxon>
        <taxon>Bacilli</taxon>
        <taxon>Lactobacillales</taxon>
        <taxon>Carnobacteriaceae</taxon>
        <taxon>Alloiococcus</taxon>
    </lineage>
</organism>
<dbReference type="NCBIfam" id="NF009007">
    <property type="entry name" value="PRK12352.1"/>
    <property type="match status" value="1"/>
</dbReference>
<dbReference type="InterPro" id="IPR003964">
    <property type="entry name" value="Carb_kinase"/>
</dbReference>
<dbReference type="AlphaFoldDB" id="K9EQF5"/>
<dbReference type="HOGENOM" id="CLU_076278_0_0_9"/>
<gene>
    <name evidence="11" type="ORF">HMPREF9698_01338</name>
</gene>
<comment type="similarity">
    <text evidence="2 9">Belongs to the carbamate kinase family.</text>
</comment>
<evidence type="ECO:0000256" key="8">
    <source>
        <dbReference type="NCBIfam" id="TIGR00746"/>
    </source>
</evidence>
<feature type="domain" description="Aspartate/glutamate/uridylate kinase" evidence="10">
    <location>
        <begin position="4"/>
        <end position="287"/>
    </location>
</feature>
<dbReference type="Gene3D" id="3.40.1160.10">
    <property type="entry name" value="Acetylglutamate kinase-like"/>
    <property type="match status" value="1"/>
</dbReference>
<dbReference type="OrthoDB" id="9766717at2"/>
<dbReference type="FunFam" id="3.40.1160.10:FF:000007">
    <property type="entry name" value="Carbamate kinase"/>
    <property type="match status" value="1"/>
</dbReference>
<comment type="catalytic activity">
    <reaction evidence="7">
        <text>hydrogencarbonate + NH4(+) + ATP = carbamoyl phosphate + ADP + H2O + H(+)</text>
        <dbReference type="Rhea" id="RHEA:10152"/>
        <dbReference type="ChEBI" id="CHEBI:15377"/>
        <dbReference type="ChEBI" id="CHEBI:15378"/>
        <dbReference type="ChEBI" id="CHEBI:17544"/>
        <dbReference type="ChEBI" id="CHEBI:28938"/>
        <dbReference type="ChEBI" id="CHEBI:30616"/>
        <dbReference type="ChEBI" id="CHEBI:58228"/>
        <dbReference type="ChEBI" id="CHEBI:456216"/>
        <dbReference type="EC" id="2.7.2.2"/>
    </reaction>
</comment>
<evidence type="ECO:0000256" key="6">
    <source>
        <dbReference type="ARBA" id="ARBA00022777"/>
    </source>
</evidence>
<comment type="caution">
    <text evidence="11">The sequence shown here is derived from an EMBL/GenBank/DDBJ whole genome shotgun (WGS) entry which is preliminary data.</text>
</comment>
<dbReference type="UniPathway" id="UPA00996">
    <property type="reaction ID" value="UER00366"/>
</dbReference>
<proteinExistence type="inferred from homology"/>
<dbReference type="PRINTS" id="PR01469">
    <property type="entry name" value="CARBMTKINASE"/>
</dbReference>
<evidence type="ECO:0000313" key="11">
    <source>
        <dbReference type="EMBL" id="EKU93177.1"/>
    </source>
</evidence>
<evidence type="ECO:0000256" key="1">
    <source>
        <dbReference type="ARBA" id="ARBA00005118"/>
    </source>
</evidence>
<dbReference type="EMBL" id="AGXA01000022">
    <property type="protein sequence ID" value="EKU93177.1"/>
    <property type="molecule type" value="Genomic_DNA"/>
</dbReference>
<evidence type="ECO:0000256" key="4">
    <source>
        <dbReference type="ARBA" id="ARBA00022503"/>
    </source>
</evidence>
<reference evidence="11 12" key="1">
    <citation type="submission" date="2012-09" db="EMBL/GenBank/DDBJ databases">
        <title>The Genome Sequence of Alloiococcus otitis ATCC 51267.</title>
        <authorList>
            <consortium name="The Broad Institute Genome Sequencing Platform"/>
            <person name="Earl A."/>
            <person name="Ward D."/>
            <person name="Feldgarden M."/>
            <person name="Gevers D."/>
            <person name="Huys G."/>
            <person name="Walker B."/>
            <person name="Young S.K."/>
            <person name="Zeng Q."/>
            <person name="Gargeya S."/>
            <person name="Fitzgerald M."/>
            <person name="Haas B."/>
            <person name="Abouelleil A."/>
            <person name="Alvarado L."/>
            <person name="Arachchi H.M."/>
            <person name="Berlin A.M."/>
            <person name="Chapman S.B."/>
            <person name="Goldberg J."/>
            <person name="Griggs A."/>
            <person name="Gujja S."/>
            <person name="Hansen M."/>
            <person name="Howarth C."/>
            <person name="Imamovic A."/>
            <person name="Larimer J."/>
            <person name="McCowen C."/>
            <person name="Montmayeur A."/>
            <person name="Murphy C."/>
            <person name="Neiman D."/>
            <person name="Pearson M."/>
            <person name="Priest M."/>
            <person name="Roberts A."/>
            <person name="Saif S."/>
            <person name="Shea T."/>
            <person name="Sisk P."/>
            <person name="Sykes S."/>
            <person name="Wortman J."/>
            <person name="Nusbaum C."/>
            <person name="Birren B."/>
        </authorList>
    </citation>
    <scope>NUCLEOTIDE SEQUENCE [LARGE SCALE GENOMIC DNA]</scope>
    <source>
        <strain evidence="11 12">ATCC 51267</strain>
    </source>
</reference>
<protein>
    <recommendedName>
        <fullName evidence="3 8">Carbamate kinase</fullName>
    </recommendedName>
</protein>
<keyword evidence="4" id="KW-0056">Arginine metabolism</keyword>
<dbReference type="RefSeq" id="WP_003778341.1">
    <property type="nucleotide sequence ID" value="NZ_JH992960.1"/>
</dbReference>
<evidence type="ECO:0000256" key="5">
    <source>
        <dbReference type="ARBA" id="ARBA00022679"/>
    </source>
</evidence>
<dbReference type="PIRSF" id="PIRSF000723">
    <property type="entry name" value="Carbamate_kin"/>
    <property type="match status" value="1"/>
</dbReference>
<dbReference type="PANTHER" id="PTHR30409:SF1">
    <property type="entry name" value="CARBAMATE KINASE-RELATED"/>
    <property type="match status" value="1"/>
</dbReference>
<keyword evidence="6 9" id="KW-0418">Kinase</keyword>
<dbReference type="PANTHER" id="PTHR30409">
    <property type="entry name" value="CARBAMATE KINASE"/>
    <property type="match status" value="1"/>
</dbReference>
<dbReference type="PATRIC" id="fig|883081.3.peg.1172"/>
<comment type="pathway">
    <text evidence="1">Metabolic intermediate metabolism; carbamoyl phosphate degradation; CO(2) and NH(3) from carbamoyl phosphate: step 1/1.</text>
</comment>
<accession>K9EQF5</accession>
<evidence type="ECO:0000256" key="3">
    <source>
        <dbReference type="ARBA" id="ARBA00013070"/>
    </source>
</evidence>
<dbReference type="STRING" id="883081.HMPREF9698_01338"/>
<dbReference type="InterPro" id="IPR001048">
    <property type="entry name" value="Asp/Glu/Uridylate_kinase"/>
</dbReference>
<dbReference type="CDD" id="cd04235">
    <property type="entry name" value="AAK_CK"/>
    <property type="match status" value="1"/>
</dbReference>
<evidence type="ECO:0000259" key="10">
    <source>
        <dbReference type="Pfam" id="PF00696"/>
    </source>
</evidence>
<keyword evidence="12" id="KW-1185">Reference proteome</keyword>
<name>K9EQF5_9LACT</name>
<evidence type="ECO:0000256" key="9">
    <source>
        <dbReference type="PIRNR" id="PIRNR000723"/>
    </source>
</evidence>
<dbReference type="NCBIfam" id="TIGR00746">
    <property type="entry name" value="arcC"/>
    <property type="match status" value="1"/>
</dbReference>
<evidence type="ECO:0000256" key="7">
    <source>
        <dbReference type="ARBA" id="ARBA00048467"/>
    </source>
</evidence>
<evidence type="ECO:0000256" key="2">
    <source>
        <dbReference type="ARBA" id="ARBA00011066"/>
    </source>
</evidence>
<dbReference type="Proteomes" id="UP000009875">
    <property type="component" value="Unassembled WGS sequence"/>
</dbReference>
<dbReference type="InterPro" id="IPR036393">
    <property type="entry name" value="AceGlu_kinase-like_sf"/>
</dbReference>
<dbReference type="SUPFAM" id="SSF53633">
    <property type="entry name" value="Carbamate kinase-like"/>
    <property type="match status" value="1"/>
</dbReference>
<dbReference type="Pfam" id="PF00696">
    <property type="entry name" value="AA_kinase"/>
    <property type="match status" value="1"/>
</dbReference>
<evidence type="ECO:0000313" key="12">
    <source>
        <dbReference type="Proteomes" id="UP000009875"/>
    </source>
</evidence>
<dbReference type="eggNOG" id="COG0549">
    <property type="taxonomic scope" value="Bacteria"/>
</dbReference>